<dbReference type="STRING" id="287099.SAMN05660413_03111"/>
<feature type="signal peptide" evidence="1">
    <location>
        <begin position="1"/>
        <end position="24"/>
    </location>
</feature>
<dbReference type="Proteomes" id="UP000199153">
    <property type="component" value="Unassembled WGS sequence"/>
</dbReference>
<dbReference type="AlphaFoldDB" id="A0A1I5D0N9"/>
<sequence>MKKSMFLIVVISFLGLMQQEMAHAQTESSYEAMEGVTSAKTVFDFRISDSDKAMAHLNLIHKMIEDPSLVIEGEQPEIIIVLIGPSVNLVSTDNMKSDSGSQNDIAEKISAMDSDGIRFEICMAAAHALDVSADSILPEIVQVENGWISLIGYQQNGYSMIADF</sequence>
<dbReference type="EMBL" id="FOVL01000027">
    <property type="protein sequence ID" value="SFN92792.1"/>
    <property type="molecule type" value="Genomic_DNA"/>
</dbReference>
<evidence type="ECO:0000256" key="1">
    <source>
        <dbReference type="SAM" id="SignalP"/>
    </source>
</evidence>
<feature type="chain" id="PRO_5011578580" evidence="1">
    <location>
        <begin position="25"/>
        <end position="164"/>
    </location>
</feature>
<name>A0A1I5D0N9_9FLAO</name>
<protein>
    <submittedName>
        <fullName evidence="2">Intracellular sulfur oxidation protein, DsrE/DsrF family</fullName>
    </submittedName>
</protein>
<dbReference type="RefSeq" id="WP_093411313.1">
    <property type="nucleotide sequence ID" value="NZ_FOVL01000027.1"/>
</dbReference>
<proteinExistence type="predicted"/>
<evidence type="ECO:0000313" key="2">
    <source>
        <dbReference type="EMBL" id="SFN92792.1"/>
    </source>
</evidence>
<keyword evidence="1" id="KW-0732">Signal</keyword>
<dbReference type="InterPro" id="IPR003787">
    <property type="entry name" value="Sulphur_relay_DsrE/F-like"/>
</dbReference>
<gene>
    <name evidence="2" type="ORF">SAMN05660413_03111</name>
</gene>
<reference evidence="2 3" key="1">
    <citation type="submission" date="2016-10" db="EMBL/GenBank/DDBJ databases">
        <authorList>
            <person name="de Groot N.N."/>
        </authorList>
    </citation>
    <scope>NUCLEOTIDE SEQUENCE [LARGE SCALE GENOMIC DNA]</scope>
    <source>
        <strain evidence="2 3">DSM 17794</strain>
    </source>
</reference>
<dbReference type="Gene3D" id="3.40.1260.10">
    <property type="entry name" value="DsrEFH-like"/>
    <property type="match status" value="1"/>
</dbReference>
<evidence type="ECO:0000313" key="3">
    <source>
        <dbReference type="Proteomes" id="UP000199153"/>
    </source>
</evidence>
<accession>A0A1I5D0N9</accession>
<dbReference type="OrthoDB" id="9799127at2"/>
<dbReference type="Pfam" id="PF02635">
    <property type="entry name" value="DsrE"/>
    <property type="match status" value="1"/>
</dbReference>
<keyword evidence="3" id="KW-1185">Reference proteome</keyword>
<organism evidence="2 3">
    <name type="scientific">Salegentibacter flavus</name>
    <dbReference type="NCBI Taxonomy" id="287099"/>
    <lineage>
        <taxon>Bacteria</taxon>
        <taxon>Pseudomonadati</taxon>
        <taxon>Bacteroidota</taxon>
        <taxon>Flavobacteriia</taxon>
        <taxon>Flavobacteriales</taxon>
        <taxon>Flavobacteriaceae</taxon>
        <taxon>Salegentibacter</taxon>
    </lineage>
</organism>
<dbReference type="SUPFAM" id="SSF75169">
    <property type="entry name" value="DsrEFH-like"/>
    <property type="match status" value="1"/>
</dbReference>
<dbReference type="InterPro" id="IPR027396">
    <property type="entry name" value="DsrEFH-like"/>
</dbReference>